<organism evidence="6 7">
    <name type="scientific">Halarsenatibacter silvermanii</name>
    <dbReference type="NCBI Taxonomy" id="321763"/>
    <lineage>
        <taxon>Bacteria</taxon>
        <taxon>Bacillati</taxon>
        <taxon>Bacillota</taxon>
        <taxon>Clostridia</taxon>
        <taxon>Halanaerobiales</taxon>
        <taxon>Halarsenatibacteraceae</taxon>
        <taxon>Halarsenatibacter</taxon>
    </lineage>
</organism>
<dbReference type="EC" id="5.1.3.14" evidence="3"/>
<dbReference type="Proteomes" id="UP000199476">
    <property type="component" value="Unassembled WGS sequence"/>
</dbReference>
<keyword evidence="7" id="KW-1185">Reference proteome</keyword>
<dbReference type="InterPro" id="IPR003331">
    <property type="entry name" value="UDP_GlcNAc_Epimerase_2_dom"/>
</dbReference>
<dbReference type="Pfam" id="PF02350">
    <property type="entry name" value="Epimerase_2"/>
    <property type="match status" value="1"/>
</dbReference>
<evidence type="ECO:0000313" key="6">
    <source>
        <dbReference type="EMBL" id="SDL06585.1"/>
    </source>
</evidence>
<evidence type="ECO:0000256" key="1">
    <source>
        <dbReference type="ARBA" id="ARBA00023235"/>
    </source>
</evidence>
<dbReference type="SUPFAM" id="SSF53756">
    <property type="entry name" value="UDP-Glycosyltransferase/glycogen phosphorylase"/>
    <property type="match status" value="1"/>
</dbReference>
<evidence type="ECO:0000256" key="3">
    <source>
        <dbReference type="ARBA" id="ARBA00038858"/>
    </source>
</evidence>
<gene>
    <name evidence="6" type="ORF">SAMN04488692_10170</name>
</gene>
<keyword evidence="1 4" id="KW-0413">Isomerase</keyword>
<proteinExistence type="inferred from homology"/>
<evidence type="ECO:0000256" key="4">
    <source>
        <dbReference type="RuleBase" id="RU003513"/>
    </source>
</evidence>
<dbReference type="NCBIfam" id="TIGR00236">
    <property type="entry name" value="wecB"/>
    <property type="match status" value="1"/>
</dbReference>
<sequence>MTARKKFKVMSIFGTRPEAVKLAPVIEKIESSSRLDHTLTVTGQQRELLDQMLVSFELTPDIDLELMEEDQHLSDLTARVLAGLRGVLAEHDPGLVLVHGDTATTLAASLAAYHQQIAVGHVEAGLRSYDRYSPFPEEMNRQLTDALAELHFAPTSASRDNLRAEGIEEERILVTGNTVIDAVQRIAGLDPELPPRLQLLKNKAAADEIDLVMLTAHRRENFGGKMKKIFAGVRELAARYERVEVVFPVHLNPGVQKPAEALLKDQANVHLTEPLAYSHFISLMSRARLALTDSGGIQEEAPALDVPVVLMRDNTERPEAIRAGTVLKAGTNKESILKTAGRLLEDDEFHREVRSRPNPYGDGRASERILQGILHNFGLSEAPPDEFGI</sequence>
<feature type="domain" description="UDP-N-acetylglucosamine 2-epimerase" evidence="5">
    <location>
        <begin position="28"/>
        <end position="373"/>
    </location>
</feature>
<dbReference type="GO" id="GO:0008761">
    <property type="term" value="F:UDP-N-acetylglucosamine 2-epimerase activity"/>
    <property type="evidence" value="ECO:0007669"/>
    <property type="project" value="UniProtKB-EC"/>
</dbReference>
<evidence type="ECO:0000313" key="7">
    <source>
        <dbReference type="Proteomes" id="UP000199476"/>
    </source>
</evidence>
<dbReference type="RefSeq" id="WP_282549715.1">
    <property type="nucleotide sequence ID" value="NZ_FNGO01000001.1"/>
</dbReference>
<dbReference type="PANTHER" id="PTHR43174">
    <property type="entry name" value="UDP-N-ACETYLGLUCOSAMINE 2-EPIMERASE"/>
    <property type="match status" value="1"/>
</dbReference>
<name>A0A1G9H142_9FIRM</name>
<dbReference type="EMBL" id="FNGO01000001">
    <property type="protein sequence ID" value="SDL06585.1"/>
    <property type="molecule type" value="Genomic_DNA"/>
</dbReference>
<dbReference type="Gene3D" id="3.40.50.2000">
    <property type="entry name" value="Glycogen Phosphorylase B"/>
    <property type="match status" value="2"/>
</dbReference>
<comment type="similarity">
    <text evidence="2 4">Belongs to the UDP-N-acetylglucosamine 2-epimerase family.</text>
</comment>
<reference evidence="6 7" key="1">
    <citation type="submission" date="2016-10" db="EMBL/GenBank/DDBJ databases">
        <authorList>
            <person name="de Groot N.N."/>
        </authorList>
    </citation>
    <scope>NUCLEOTIDE SEQUENCE [LARGE SCALE GENOMIC DNA]</scope>
    <source>
        <strain evidence="6 7">SLAS-1</strain>
    </source>
</reference>
<dbReference type="CDD" id="cd03786">
    <property type="entry name" value="GTB_UDP-GlcNAc_2-Epimerase"/>
    <property type="match status" value="1"/>
</dbReference>
<dbReference type="AlphaFoldDB" id="A0A1G9H142"/>
<evidence type="ECO:0000256" key="2">
    <source>
        <dbReference type="ARBA" id="ARBA00038209"/>
    </source>
</evidence>
<protein>
    <recommendedName>
        <fullName evidence="3">UDP-N-acetylglucosamine 2-epimerase (non-hydrolyzing)</fullName>
        <ecNumber evidence="3">5.1.3.14</ecNumber>
    </recommendedName>
</protein>
<accession>A0A1G9H142</accession>
<dbReference type="InterPro" id="IPR029767">
    <property type="entry name" value="WecB-like"/>
</dbReference>
<evidence type="ECO:0000259" key="5">
    <source>
        <dbReference type="Pfam" id="PF02350"/>
    </source>
</evidence>
<dbReference type="STRING" id="321763.SAMN04488692_10170"/>
<dbReference type="PANTHER" id="PTHR43174:SF2">
    <property type="entry name" value="UDP-N-ACETYLGLUCOSAMINE 2-EPIMERASE"/>
    <property type="match status" value="1"/>
</dbReference>